<protein>
    <submittedName>
        <fullName evidence="1">Uncharacterized protein</fullName>
    </submittedName>
</protein>
<keyword evidence="2" id="KW-1185">Reference proteome</keyword>
<comment type="caution">
    <text evidence="1">The sequence shown here is derived from an EMBL/GenBank/DDBJ whole genome shotgun (WGS) entry which is preliminary data.</text>
</comment>
<gene>
    <name evidence="1" type="ORF">D9619_012574</name>
</gene>
<dbReference type="AlphaFoldDB" id="A0A8H5B7H2"/>
<organism evidence="1 2">
    <name type="scientific">Psilocybe cf. subviscida</name>
    <dbReference type="NCBI Taxonomy" id="2480587"/>
    <lineage>
        <taxon>Eukaryota</taxon>
        <taxon>Fungi</taxon>
        <taxon>Dikarya</taxon>
        <taxon>Basidiomycota</taxon>
        <taxon>Agaricomycotina</taxon>
        <taxon>Agaricomycetes</taxon>
        <taxon>Agaricomycetidae</taxon>
        <taxon>Agaricales</taxon>
        <taxon>Agaricineae</taxon>
        <taxon>Strophariaceae</taxon>
        <taxon>Psilocybe</taxon>
    </lineage>
</organism>
<proteinExistence type="predicted"/>
<accession>A0A8H5B7H2</accession>
<name>A0A8H5B7H2_9AGAR</name>
<evidence type="ECO:0000313" key="1">
    <source>
        <dbReference type="EMBL" id="KAF5317656.1"/>
    </source>
</evidence>
<dbReference type="EMBL" id="JAACJJ010000032">
    <property type="protein sequence ID" value="KAF5317656.1"/>
    <property type="molecule type" value="Genomic_DNA"/>
</dbReference>
<reference evidence="1 2" key="1">
    <citation type="journal article" date="2020" name="ISME J.">
        <title>Uncovering the hidden diversity of litter-decomposition mechanisms in mushroom-forming fungi.</title>
        <authorList>
            <person name="Floudas D."/>
            <person name="Bentzer J."/>
            <person name="Ahren D."/>
            <person name="Johansson T."/>
            <person name="Persson P."/>
            <person name="Tunlid A."/>
        </authorList>
    </citation>
    <scope>NUCLEOTIDE SEQUENCE [LARGE SCALE GENOMIC DNA]</scope>
    <source>
        <strain evidence="1 2">CBS 101986</strain>
    </source>
</reference>
<evidence type="ECO:0000313" key="2">
    <source>
        <dbReference type="Proteomes" id="UP000567179"/>
    </source>
</evidence>
<sequence>MDMPLQCNVSSNSGTSGIRLDNHNVTYHPDCDLCYEMLHGVHLRKQPAMRKNSMIGLETTESDHYALSSKISESSNNAGPWYDINFKGASSAKTDSKHSHEPNDTMDAALGLVKLGHGHSPSEDRAVLALVKMRKVRLEQSQNQVSGVADNIQRMNIGKDEDAVDLVALAGSETNGSFSGCAEQKRDGICAARDGLFNEEIILQLSQGVYSMRIATQGQF</sequence>
<dbReference type="Proteomes" id="UP000567179">
    <property type="component" value="Unassembled WGS sequence"/>
</dbReference>